<evidence type="ECO:0000256" key="4">
    <source>
        <dbReference type="ARBA" id="ARBA00022694"/>
    </source>
</evidence>
<dbReference type="GO" id="GO:0016432">
    <property type="term" value="F:tRNA-uridine aminocarboxypropyltransferase activity"/>
    <property type="evidence" value="ECO:0007669"/>
    <property type="project" value="UniProtKB-EC"/>
</dbReference>
<dbReference type="PANTHER" id="PTHR21392">
    <property type="entry name" value="TRNA-URIDINE AMINOCARBOXYPROPYLTRANSFERASE 2"/>
    <property type="match status" value="1"/>
</dbReference>
<keyword evidence="8" id="KW-1185">Reference proteome</keyword>
<protein>
    <recommendedName>
        <fullName evidence="1">tRNA-uridine aminocarboxypropyltransferase</fullName>
        <ecNumber evidence="1">2.5.1.25</ecNumber>
    </recommendedName>
</protein>
<dbReference type="SMART" id="SM01144">
    <property type="entry name" value="DTW"/>
    <property type="match status" value="1"/>
</dbReference>
<evidence type="ECO:0000256" key="3">
    <source>
        <dbReference type="ARBA" id="ARBA00022691"/>
    </source>
</evidence>
<dbReference type="Pfam" id="PF03942">
    <property type="entry name" value="DTW"/>
    <property type="match status" value="1"/>
</dbReference>
<proteinExistence type="inferred from homology"/>
<feature type="domain" description="DTW" evidence="6">
    <location>
        <begin position="4"/>
        <end position="202"/>
    </location>
</feature>
<reference evidence="7" key="1">
    <citation type="submission" date="2021-04" db="EMBL/GenBank/DDBJ databases">
        <title>novel species isolated from subtropical streams in China.</title>
        <authorList>
            <person name="Lu H."/>
        </authorList>
    </citation>
    <scope>NUCLEOTIDE SEQUENCE</scope>
    <source>
        <strain evidence="7">LFS511W</strain>
    </source>
</reference>
<organism evidence="7 8">
    <name type="scientific">Undibacterium luofuense</name>
    <dbReference type="NCBI Taxonomy" id="2828733"/>
    <lineage>
        <taxon>Bacteria</taxon>
        <taxon>Pseudomonadati</taxon>
        <taxon>Pseudomonadota</taxon>
        <taxon>Betaproteobacteria</taxon>
        <taxon>Burkholderiales</taxon>
        <taxon>Oxalobacteraceae</taxon>
        <taxon>Undibacterium</taxon>
    </lineage>
</organism>
<evidence type="ECO:0000313" key="8">
    <source>
        <dbReference type="Proteomes" id="UP000680067"/>
    </source>
</evidence>
<comment type="similarity">
    <text evidence="5">Belongs to the TDD superfamily. DTWD2 family.</text>
</comment>
<evidence type="ECO:0000259" key="6">
    <source>
        <dbReference type="SMART" id="SM01144"/>
    </source>
</evidence>
<evidence type="ECO:0000313" key="7">
    <source>
        <dbReference type="EMBL" id="MBR7783226.1"/>
    </source>
</evidence>
<evidence type="ECO:0000256" key="5">
    <source>
        <dbReference type="ARBA" id="ARBA00034489"/>
    </source>
</evidence>
<dbReference type="InterPro" id="IPR005636">
    <property type="entry name" value="DTW"/>
</dbReference>
<dbReference type="AlphaFoldDB" id="A0A941DSH5"/>
<keyword evidence="3" id="KW-0949">S-adenosyl-L-methionine</keyword>
<evidence type="ECO:0000256" key="1">
    <source>
        <dbReference type="ARBA" id="ARBA00012386"/>
    </source>
</evidence>
<keyword evidence="4" id="KW-0819">tRNA processing</keyword>
<dbReference type="Proteomes" id="UP000680067">
    <property type="component" value="Unassembled WGS sequence"/>
</dbReference>
<evidence type="ECO:0000256" key="2">
    <source>
        <dbReference type="ARBA" id="ARBA00022679"/>
    </source>
</evidence>
<name>A0A941DSH5_9BURK</name>
<accession>A0A941DSH5</accession>
<dbReference type="GO" id="GO:0008033">
    <property type="term" value="P:tRNA processing"/>
    <property type="evidence" value="ECO:0007669"/>
    <property type="project" value="UniProtKB-KW"/>
</dbReference>
<sequence>MLVKRMPCQQCLRMQCLCHRVVSVDNGIPLLIIQHPLELTHPKGSGRLLHLSLQQSSLISGETFDENDLRGELFTSVADAALAGTVLLYPDTSLDQSEDVVQGPLHVWPEDCRPQRLVVIDATWRKSRKILYANPLLQKLPRLSLTDVETGSYRIRKAHREGQLSTLEASVLALSRWDGDSVYTPLLSAFSALMQDYEDNLQAQKNKKALS</sequence>
<dbReference type="PANTHER" id="PTHR21392:SF0">
    <property type="entry name" value="TRNA-URIDINE AMINOCARBOXYPROPYLTRANSFERASE 2"/>
    <property type="match status" value="1"/>
</dbReference>
<keyword evidence="2" id="KW-0808">Transferase</keyword>
<gene>
    <name evidence="7" type="ORF">KDM89_13820</name>
</gene>
<dbReference type="InterPro" id="IPR039262">
    <property type="entry name" value="DTWD2/TAPT"/>
</dbReference>
<comment type="caution">
    <text evidence="7">The sequence shown here is derived from an EMBL/GenBank/DDBJ whole genome shotgun (WGS) entry which is preliminary data.</text>
</comment>
<dbReference type="EC" id="2.5.1.25" evidence="1"/>
<dbReference type="EMBL" id="JAGSPN010000010">
    <property type="protein sequence ID" value="MBR7783226.1"/>
    <property type="molecule type" value="Genomic_DNA"/>
</dbReference>